<name>A0A841FRF4_9ACTN</name>
<protein>
    <submittedName>
        <fullName evidence="1">Uncharacterized protein</fullName>
    </submittedName>
</protein>
<sequence>MITIRDIAEEFADRTGDSIDTALTVVTAQASRLGVDTGGAVRAPDLGLGDETAERVRDVCLWAVDWQAGATGSGG</sequence>
<comment type="caution">
    <text evidence="1">The sequence shown here is derived from an EMBL/GenBank/DDBJ whole genome shotgun (WGS) entry which is preliminary data.</text>
</comment>
<reference evidence="1 2" key="1">
    <citation type="submission" date="2020-08" db="EMBL/GenBank/DDBJ databases">
        <title>Genomic Encyclopedia of Type Strains, Phase IV (KMG-IV): sequencing the most valuable type-strain genomes for metagenomic binning, comparative biology and taxonomic classification.</title>
        <authorList>
            <person name="Goeker M."/>
        </authorList>
    </citation>
    <scope>NUCLEOTIDE SEQUENCE [LARGE SCALE GENOMIC DNA]</scope>
    <source>
        <strain evidence="1 2">YIM 65646</strain>
    </source>
</reference>
<organism evidence="1 2">
    <name type="scientific">Phytomonospora endophytica</name>
    <dbReference type="NCBI Taxonomy" id="714109"/>
    <lineage>
        <taxon>Bacteria</taxon>
        <taxon>Bacillati</taxon>
        <taxon>Actinomycetota</taxon>
        <taxon>Actinomycetes</taxon>
        <taxon>Micromonosporales</taxon>
        <taxon>Micromonosporaceae</taxon>
        <taxon>Phytomonospora</taxon>
    </lineage>
</organism>
<gene>
    <name evidence="1" type="ORF">HNR73_006691</name>
</gene>
<dbReference type="AlphaFoldDB" id="A0A841FRF4"/>
<evidence type="ECO:0000313" key="1">
    <source>
        <dbReference type="EMBL" id="MBB6038805.1"/>
    </source>
</evidence>
<proteinExistence type="predicted"/>
<accession>A0A841FRF4</accession>
<keyword evidence="2" id="KW-1185">Reference proteome</keyword>
<dbReference type="Proteomes" id="UP000548476">
    <property type="component" value="Unassembled WGS sequence"/>
</dbReference>
<evidence type="ECO:0000313" key="2">
    <source>
        <dbReference type="Proteomes" id="UP000548476"/>
    </source>
</evidence>
<dbReference type="EMBL" id="JACHGT010000018">
    <property type="protein sequence ID" value="MBB6038805.1"/>
    <property type="molecule type" value="Genomic_DNA"/>
</dbReference>
<dbReference type="RefSeq" id="WP_184791619.1">
    <property type="nucleotide sequence ID" value="NZ_BONT01000060.1"/>
</dbReference>